<proteinExistence type="inferred from homology"/>
<dbReference type="InParanoid" id="D6WL25"/>
<dbReference type="HOGENOM" id="CLU_106090_0_0_1"/>
<reference evidence="4 5" key="2">
    <citation type="journal article" date="2010" name="Nucleic Acids Res.">
        <title>BeetleBase in 2010: revisions to provide comprehensive genomic information for Tribolium castaneum.</title>
        <authorList>
            <person name="Kim H.S."/>
            <person name="Murphy T."/>
            <person name="Xia J."/>
            <person name="Caragea D."/>
            <person name="Park Y."/>
            <person name="Beeman R.W."/>
            <person name="Lorenzen M.D."/>
            <person name="Butcher S."/>
            <person name="Manak J.R."/>
            <person name="Brown S.J."/>
        </authorList>
    </citation>
    <scope>GENOME REANNOTATION</scope>
    <source>
        <strain evidence="4 5">Georgia GA2</strain>
    </source>
</reference>
<dbReference type="OrthoDB" id="25887at2759"/>
<dbReference type="CDD" id="cd00298">
    <property type="entry name" value="ACD_sHsps_p23-like"/>
    <property type="match status" value="1"/>
</dbReference>
<keyword evidence="5" id="KW-1185">Reference proteome</keyword>
<name>D6WL25_TRICA</name>
<reference evidence="4 5" key="1">
    <citation type="journal article" date="2008" name="Nature">
        <title>The genome of the model beetle and pest Tribolium castaneum.</title>
        <authorList>
            <consortium name="Tribolium Genome Sequencing Consortium"/>
            <person name="Richards S."/>
            <person name="Gibbs R.A."/>
            <person name="Weinstock G.M."/>
            <person name="Brown S.J."/>
            <person name="Denell R."/>
            <person name="Beeman R.W."/>
            <person name="Gibbs R."/>
            <person name="Beeman R.W."/>
            <person name="Brown S.J."/>
            <person name="Bucher G."/>
            <person name="Friedrich M."/>
            <person name="Grimmelikhuijzen C.J."/>
            <person name="Klingler M."/>
            <person name="Lorenzen M."/>
            <person name="Richards S."/>
            <person name="Roth S."/>
            <person name="Schroder R."/>
            <person name="Tautz D."/>
            <person name="Zdobnov E.M."/>
            <person name="Muzny D."/>
            <person name="Gibbs R.A."/>
            <person name="Weinstock G.M."/>
            <person name="Attaway T."/>
            <person name="Bell S."/>
            <person name="Buhay C.J."/>
            <person name="Chandrabose M.N."/>
            <person name="Chavez D."/>
            <person name="Clerk-Blankenburg K.P."/>
            <person name="Cree A."/>
            <person name="Dao M."/>
            <person name="Davis C."/>
            <person name="Chacko J."/>
            <person name="Dinh H."/>
            <person name="Dugan-Rocha S."/>
            <person name="Fowler G."/>
            <person name="Garner T.T."/>
            <person name="Garnes J."/>
            <person name="Gnirke A."/>
            <person name="Hawes A."/>
            <person name="Hernandez J."/>
            <person name="Hines S."/>
            <person name="Holder M."/>
            <person name="Hume J."/>
            <person name="Jhangiani S.N."/>
            <person name="Joshi V."/>
            <person name="Khan Z.M."/>
            <person name="Jackson L."/>
            <person name="Kovar C."/>
            <person name="Kowis A."/>
            <person name="Lee S."/>
            <person name="Lewis L.R."/>
            <person name="Margolis J."/>
            <person name="Morgan M."/>
            <person name="Nazareth L.V."/>
            <person name="Nguyen N."/>
            <person name="Okwuonu G."/>
            <person name="Parker D."/>
            <person name="Richards S."/>
            <person name="Ruiz S.J."/>
            <person name="Santibanez J."/>
            <person name="Savard J."/>
            <person name="Scherer S.E."/>
            <person name="Schneider B."/>
            <person name="Sodergren E."/>
            <person name="Tautz D."/>
            <person name="Vattahil S."/>
            <person name="Villasana D."/>
            <person name="White C.S."/>
            <person name="Wright R."/>
            <person name="Park Y."/>
            <person name="Beeman R.W."/>
            <person name="Lord J."/>
            <person name="Oppert B."/>
            <person name="Lorenzen M."/>
            <person name="Brown S."/>
            <person name="Wang L."/>
            <person name="Savard J."/>
            <person name="Tautz D."/>
            <person name="Richards S."/>
            <person name="Weinstock G."/>
            <person name="Gibbs R.A."/>
            <person name="Liu Y."/>
            <person name="Worley K."/>
            <person name="Weinstock G."/>
            <person name="Elsik C.G."/>
            <person name="Reese J.T."/>
            <person name="Elhaik E."/>
            <person name="Landan G."/>
            <person name="Graur D."/>
            <person name="Arensburger P."/>
            <person name="Atkinson P."/>
            <person name="Beeman R.W."/>
            <person name="Beidler J."/>
            <person name="Brown S.J."/>
            <person name="Demuth J.P."/>
            <person name="Drury D.W."/>
            <person name="Du Y.Z."/>
            <person name="Fujiwara H."/>
            <person name="Lorenzen M."/>
            <person name="Maselli V."/>
            <person name="Osanai M."/>
            <person name="Park Y."/>
            <person name="Robertson H.M."/>
            <person name="Tu Z."/>
            <person name="Wang J.J."/>
            <person name="Wang S."/>
            <person name="Richards S."/>
            <person name="Song H."/>
            <person name="Zhang L."/>
            <person name="Sodergren E."/>
            <person name="Werner D."/>
            <person name="Stanke M."/>
            <person name="Morgenstern B."/>
            <person name="Solovyev V."/>
            <person name="Kosarev P."/>
            <person name="Brown G."/>
            <person name="Chen H.C."/>
            <person name="Ermolaeva O."/>
            <person name="Hlavina W."/>
            <person name="Kapustin Y."/>
            <person name="Kiryutin B."/>
            <person name="Kitts P."/>
            <person name="Maglott D."/>
            <person name="Pruitt K."/>
            <person name="Sapojnikov V."/>
            <person name="Souvorov A."/>
            <person name="Mackey A.J."/>
            <person name="Waterhouse R.M."/>
            <person name="Wyder S."/>
            <person name="Zdobnov E.M."/>
            <person name="Zdobnov E.M."/>
            <person name="Wyder S."/>
            <person name="Kriventseva E.V."/>
            <person name="Kadowaki T."/>
            <person name="Bork P."/>
            <person name="Aranda M."/>
            <person name="Bao R."/>
            <person name="Beermann A."/>
            <person name="Berns N."/>
            <person name="Bolognesi R."/>
            <person name="Bonneton F."/>
            <person name="Bopp D."/>
            <person name="Brown S.J."/>
            <person name="Bucher G."/>
            <person name="Butts T."/>
            <person name="Chaumot A."/>
            <person name="Denell R.E."/>
            <person name="Ferrier D.E."/>
            <person name="Friedrich M."/>
            <person name="Gordon C.M."/>
            <person name="Jindra M."/>
            <person name="Klingler M."/>
            <person name="Lan Q."/>
            <person name="Lattorff H.M."/>
            <person name="Laudet V."/>
            <person name="von Levetsow C."/>
            <person name="Liu Z."/>
            <person name="Lutz R."/>
            <person name="Lynch J.A."/>
            <person name="da Fonseca R.N."/>
            <person name="Posnien N."/>
            <person name="Reuter R."/>
            <person name="Roth S."/>
            <person name="Savard J."/>
            <person name="Schinko J.B."/>
            <person name="Schmitt C."/>
            <person name="Schoppmeier M."/>
            <person name="Schroder R."/>
            <person name="Shippy T.D."/>
            <person name="Simonnet F."/>
            <person name="Marques-Souza H."/>
            <person name="Tautz D."/>
            <person name="Tomoyasu Y."/>
            <person name="Trauner J."/>
            <person name="Van der Zee M."/>
            <person name="Vervoort M."/>
            <person name="Wittkopp N."/>
            <person name="Wimmer E.A."/>
            <person name="Yang X."/>
            <person name="Jones A.K."/>
            <person name="Sattelle D.B."/>
            <person name="Ebert P.R."/>
            <person name="Nelson D."/>
            <person name="Scott J.G."/>
            <person name="Beeman R.W."/>
            <person name="Muthukrishnan S."/>
            <person name="Kramer K.J."/>
            <person name="Arakane Y."/>
            <person name="Beeman R.W."/>
            <person name="Zhu Q."/>
            <person name="Hogenkamp D."/>
            <person name="Dixit R."/>
            <person name="Oppert B."/>
            <person name="Jiang H."/>
            <person name="Zou Z."/>
            <person name="Marshall J."/>
            <person name="Elpidina E."/>
            <person name="Vinokurov K."/>
            <person name="Oppert C."/>
            <person name="Zou Z."/>
            <person name="Evans J."/>
            <person name="Lu Z."/>
            <person name="Zhao P."/>
            <person name="Sumathipala N."/>
            <person name="Altincicek B."/>
            <person name="Vilcinskas A."/>
            <person name="Williams M."/>
            <person name="Hultmark D."/>
            <person name="Hetru C."/>
            <person name="Jiang H."/>
            <person name="Grimmelikhuijzen C.J."/>
            <person name="Hauser F."/>
            <person name="Cazzamali G."/>
            <person name="Williamson M."/>
            <person name="Park Y."/>
            <person name="Li B."/>
            <person name="Tanaka Y."/>
            <person name="Predel R."/>
            <person name="Neupert S."/>
            <person name="Schachtner J."/>
            <person name="Verleyen P."/>
            <person name="Raible F."/>
            <person name="Bork P."/>
            <person name="Friedrich M."/>
            <person name="Walden K.K."/>
            <person name="Robertson H.M."/>
            <person name="Angeli S."/>
            <person name="Foret S."/>
            <person name="Bucher G."/>
            <person name="Schuetz S."/>
            <person name="Maleszka R."/>
            <person name="Wimmer E.A."/>
            <person name="Beeman R.W."/>
            <person name="Lorenzen M."/>
            <person name="Tomoyasu Y."/>
            <person name="Miller S.C."/>
            <person name="Grossmann D."/>
            <person name="Bucher G."/>
        </authorList>
    </citation>
    <scope>NUCLEOTIDE SEQUENCE [LARGE SCALE GENOMIC DNA]</scope>
    <source>
        <strain evidence="4 5">Georgia GA2</strain>
    </source>
</reference>
<dbReference type="FunCoup" id="D6WL25">
    <property type="interactions" value="6"/>
</dbReference>
<dbReference type="GO" id="GO:0070286">
    <property type="term" value="P:axonemal dynein complex assembly"/>
    <property type="evidence" value="ECO:0000318"/>
    <property type="project" value="GO_Central"/>
</dbReference>
<evidence type="ECO:0000256" key="2">
    <source>
        <dbReference type="SAM" id="MobiDB-lite"/>
    </source>
</evidence>
<dbReference type="PANTHER" id="PTHR21083:SF0">
    <property type="entry name" value="DYNEIN AXONEMAL ASSEMBLY FACTOR 6"/>
    <property type="match status" value="1"/>
</dbReference>
<dbReference type="EMBL" id="KQ971343">
    <property type="protein sequence ID" value="EFA04053.2"/>
    <property type="molecule type" value="Genomic_DNA"/>
</dbReference>
<gene>
    <name evidence="4" type="primary">AUGUSTUS-3.0.2_14285</name>
    <name evidence="4" type="ORF">TcasGA2_TC014285</name>
</gene>
<dbReference type="STRING" id="7070.D6WL25"/>
<feature type="domain" description="PIH1D1/2/3 CS-like" evidence="3">
    <location>
        <begin position="77"/>
        <end position="171"/>
    </location>
</feature>
<dbReference type="GO" id="GO:0051087">
    <property type="term" value="F:protein-folding chaperone binding"/>
    <property type="evidence" value="ECO:0007669"/>
    <property type="project" value="InterPro"/>
</dbReference>
<evidence type="ECO:0000259" key="3">
    <source>
        <dbReference type="Pfam" id="PF18201"/>
    </source>
</evidence>
<dbReference type="InterPro" id="IPR041442">
    <property type="entry name" value="PIH1D1/2/3_CS-like"/>
</dbReference>
<evidence type="ECO:0000313" key="4">
    <source>
        <dbReference type="EMBL" id="EFA04053.2"/>
    </source>
</evidence>
<dbReference type="eggNOG" id="ENOG502RZWX">
    <property type="taxonomic scope" value="Eukaryota"/>
</dbReference>
<dbReference type="AlphaFoldDB" id="D6WL25"/>
<feature type="compositionally biased region" description="Polar residues" evidence="2">
    <location>
        <begin position="28"/>
        <end position="37"/>
    </location>
</feature>
<dbReference type="InterPro" id="IPR008978">
    <property type="entry name" value="HSP20-like_chaperone"/>
</dbReference>
<dbReference type="GO" id="GO:0045505">
    <property type="term" value="F:dynein intermediate chain binding"/>
    <property type="evidence" value="ECO:0000318"/>
    <property type="project" value="GO_Central"/>
</dbReference>
<dbReference type="SUPFAM" id="SSF49764">
    <property type="entry name" value="HSP20-like chaperones"/>
    <property type="match status" value="1"/>
</dbReference>
<dbReference type="PANTHER" id="PTHR21083">
    <property type="entry name" value="TWISTER"/>
    <property type="match status" value="1"/>
</dbReference>
<dbReference type="Pfam" id="PF18201">
    <property type="entry name" value="PIH1_CS"/>
    <property type="match status" value="1"/>
</dbReference>
<accession>D6WL25</accession>
<comment type="similarity">
    <text evidence="1">Belongs to the PIH1 family.</text>
</comment>
<dbReference type="GO" id="GO:0005737">
    <property type="term" value="C:cytoplasm"/>
    <property type="evidence" value="ECO:0000318"/>
    <property type="project" value="GO_Central"/>
</dbReference>
<dbReference type="KEGG" id="tca:660235"/>
<dbReference type="Proteomes" id="UP000007266">
    <property type="component" value="Linkage group 5"/>
</dbReference>
<organism evidence="4 5">
    <name type="scientific">Tribolium castaneum</name>
    <name type="common">Red flour beetle</name>
    <dbReference type="NCBI Taxonomy" id="7070"/>
    <lineage>
        <taxon>Eukaryota</taxon>
        <taxon>Metazoa</taxon>
        <taxon>Ecdysozoa</taxon>
        <taxon>Arthropoda</taxon>
        <taxon>Hexapoda</taxon>
        <taxon>Insecta</taxon>
        <taxon>Pterygota</taxon>
        <taxon>Neoptera</taxon>
        <taxon>Endopterygota</taxon>
        <taxon>Coleoptera</taxon>
        <taxon>Polyphaga</taxon>
        <taxon>Cucujiformia</taxon>
        <taxon>Tenebrionidae</taxon>
        <taxon>Tenebrionidae incertae sedis</taxon>
        <taxon>Tribolium</taxon>
    </lineage>
</organism>
<feature type="region of interest" description="Disordered" evidence="2">
    <location>
        <begin position="12"/>
        <end position="54"/>
    </location>
</feature>
<dbReference type="OMA" id="SIAIRIK"/>
<dbReference type="InterPro" id="IPR026697">
    <property type="entry name" value="DNAAF6"/>
</dbReference>
<evidence type="ECO:0000313" key="5">
    <source>
        <dbReference type="Proteomes" id="UP000007266"/>
    </source>
</evidence>
<evidence type="ECO:0000256" key="1">
    <source>
        <dbReference type="ARBA" id="ARBA00008511"/>
    </source>
</evidence>
<protein>
    <submittedName>
        <fullName evidence="4">Protein PIH1D3-like Protein</fullName>
    </submittedName>
</protein>
<sequence length="181" mass="20979">MTEFYEIQNLVKLFNPPREDDDSDSDSNETPGVNPNTGEKKPKETKTNPYAKLETEREEKFMDTCDTEIISTDWKKTPKWDISYRQKVTPSDMFLQMGAKTPSTSSCEDMVVTIDLPGEHMQNMDIKVLPKQLEVSSPNFSLNIPLPQPVHPQKGDAKWDKDRERLTVTLRMEREFDFVNF</sequence>